<gene>
    <name evidence="2" type="ORF">DMT42_20845</name>
</gene>
<accession>A0A2U9P436</accession>
<evidence type="ECO:0000313" key="3">
    <source>
        <dbReference type="Proteomes" id="UP000247634"/>
    </source>
</evidence>
<dbReference type="AlphaFoldDB" id="A0A2U9P436"/>
<dbReference type="GO" id="GO:0016301">
    <property type="term" value="F:kinase activity"/>
    <property type="evidence" value="ECO:0007669"/>
    <property type="project" value="InterPro"/>
</dbReference>
<protein>
    <recommendedName>
        <fullName evidence="1">Phosphoribulokinase/uridine kinase domain-containing protein</fullName>
    </recommendedName>
</protein>
<dbReference type="InterPro" id="IPR006083">
    <property type="entry name" value="PRK/URK"/>
</dbReference>
<dbReference type="OrthoDB" id="9777642at2"/>
<dbReference type="GO" id="GO:0005524">
    <property type="term" value="F:ATP binding"/>
    <property type="evidence" value="ECO:0007669"/>
    <property type="project" value="InterPro"/>
</dbReference>
<dbReference type="EMBL" id="CP029788">
    <property type="protein sequence ID" value="AWT44500.1"/>
    <property type="molecule type" value="Genomic_DNA"/>
</dbReference>
<dbReference type="SUPFAM" id="SSF52540">
    <property type="entry name" value="P-loop containing nucleoside triphosphate hydrolases"/>
    <property type="match status" value="1"/>
</dbReference>
<feature type="domain" description="Phosphoribulokinase/uridine kinase" evidence="1">
    <location>
        <begin position="89"/>
        <end position="170"/>
    </location>
</feature>
<dbReference type="RefSeq" id="WP_110629401.1">
    <property type="nucleotide sequence ID" value="NZ_CP029788.1"/>
</dbReference>
<sequence length="191" mass="19888">MTGPATGATEAPVLLIGGGAGSGKSELAKGLAAADPGLAVVHLDDFYHSDPDAGVTVEKLDGTGLVLDRAHPGSLDLVRALAAVDRARAARAVVVEGVFALCFPELRERAALSVYVDTPDDVRLARKMLRKLQAGEPDAVLMLRNHLHFSRPRHATHIAPTRRHADLVLDGLEPVPGLVAATAAAFAAAAY</sequence>
<organism evidence="2 3">
    <name type="scientific">Streptomyces actuosus</name>
    <dbReference type="NCBI Taxonomy" id="1885"/>
    <lineage>
        <taxon>Bacteria</taxon>
        <taxon>Bacillati</taxon>
        <taxon>Actinomycetota</taxon>
        <taxon>Actinomycetes</taxon>
        <taxon>Kitasatosporales</taxon>
        <taxon>Streptomycetaceae</taxon>
        <taxon>Streptomyces</taxon>
    </lineage>
</organism>
<keyword evidence="3" id="KW-1185">Reference proteome</keyword>
<evidence type="ECO:0000259" key="1">
    <source>
        <dbReference type="Pfam" id="PF00485"/>
    </source>
</evidence>
<name>A0A2U9P436_STRAS</name>
<dbReference type="PANTHER" id="PTHR10285">
    <property type="entry name" value="URIDINE KINASE"/>
    <property type="match status" value="1"/>
</dbReference>
<proteinExistence type="predicted"/>
<dbReference type="KEGG" id="sact:DMT42_20845"/>
<evidence type="ECO:0000313" key="2">
    <source>
        <dbReference type="EMBL" id="AWT44500.1"/>
    </source>
</evidence>
<dbReference type="Proteomes" id="UP000247634">
    <property type="component" value="Chromosome"/>
</dbReference>
<reference evidence="2 3" key="1">
    <citation type="submission" date="2018-06" db="EMBL/GenBank/DDBJ databases">
        <title>The complete genome sequence of a nosiheptide producer Streptomyces actuosus ATCC 25421: deducing the ability of producing a new class III lantibiotics.</title>
        <authorList>
            <person name="Liu W."/>
            <person name="Sun F."/>
            <person name="Hu Y."/>
        </authorList>
    </citation>
    <scope>NUCLEOTIDE SEQUENCE [LARGE SCALE GENOMIC DNA]</scope>
    <source>
        <strain evidence="2 3">ATCC 25421</strain>
    </source>
</reference>
<dbReference type="Pfam" id="PF00485">
    <property type="entry name" value="PRK"/>
    <property type="match status" value="1"/>
</dbReference>
<dbReference type="Gene3D" id="3.40.50.300">
    <property type="entry name" value="P-loop containing nucleotide triphosphate hydrolases"/>
    <property type="match status" value="2"/>
</dbReference>
<dbReference type="InterPro" id="IPR027417">
    <property type="entry name" value="P-loop_NTPase"/>
</dbReference>